<organism evidence="1 2">
    <name type="scientific">Novipirellula rosea</name>
    <dbReference type="NCBI Taxonomy" id="1031540"/>
    <lineage>
        <taxon>Bacteria</taxon>
        <taxon>Pseudomonadati</taxon>
        <taxon>Planctomycetota</taxon>
        <taxon>Planctomycetia</taxon>
        <taxon>Pirellulales</taxon>
        <taxon>Pirellulaceae</taxon>
        <taxon>Novipirellula</taxon>
    </lineage>
</organism>
<dbReference type="SUPFAM" id="SSF48371">
    <property type="entry name" value="ARM repeat"/>
    <property type="match status" value="1"/>
</dbReference>
<keyword evidence="2" id="KW-1185">Reference proteome</keyword>
<dbReference type="Gene3D" id="1.25.10.10">
    <property type="entry name" value="Leucine-rich Repeat Variant"/>
    <property type="match status" value="1"/>
</dbReference>
<dbReference type="Proteomes" id="UP001500840">
    <property type="component" value="Unassembled WGS sequence"/>
</dbReference>
<accession>A0ABP8MBI6</accession>
<sequence length="177" mass="19916">MALFQAADKWLEARERLLNLLEDESNHEDLRASAAWALEDAATKDLSIAEMLLRAAEHDSSESVSVAAIGSLEGVAEKEQFCEPLRRFVFRSDFRTRPAYSVIVNLLVEERIAWDARLADRVEKVIRSIGDADQHYGDPCPHALACLQQIVDHRERIEYASGQATERQDSTFQGSNS</sequence>
<gene>
    <name evidence="1" type="ORF">GCM10023156_10360</name>
</gene>
<protein>
    <recommendedName>
        <fullName evidence="3">HEAT repeat protein</fullName>
    </recommendedName>
</protein>
<evidence type="ECO:0000313" key="2">
    <source>
        <dbReference type="Proteomes" id="UP001500840"/>
    </source>
</evidence>
<comment type="caution">
    <text evidence="1">The sequence shown here is derived from an EMBL/GenBank/DDBJ whole genome shotgun (WGS) entry which is preliminary data.</text>
</comment>
<proteinExistence type="predicted"/>
<reference evidence="2" key="1">
    <citation type="journal article" date="2019" name="Int. J. Syst. Evol. Microbiol.">
        <title>The Global Catalogue of Microorganisms (GCM) 10K type strain sequencing project: providing services to taxonomists for standard genome sequencing and annotation.</title>
        <authorList>
            <consortium name="The Broad Institute Genomics Platform"/>
            <consortium name="The Broad Institute Genome Sequencing Center for Infectious Disease"/>
            <person name="Wu L."/>
            <person name="Ma J."/>
        </authorList>
    </citation>
    <scope>NUCLEOTIDE SEQUENCE [LARGE SCALE GENOMIC DNA]</scope>
    <source>
        <strain evidence="2">JCM 17759</strain>
    </source>
</reference>
<name>A0ABP8MBI6_9BACT</name>
<dbReference type="InterPro" id="IPR011989">
    <property type="entry name" value="ARM-like"/>
</dbReference>
<dbReference type="EMBL" id="BAABGA010000014">
    <property type="protein sequence ID" value="GAA4447910.1"/>
    <property type="molecule type" value="Genomic_DNA"/>
</dbReference>
<dbReference type="InterPro" id="IPR016024">
    <property type="entry name" value="ARM-type_fold"/>
</dbReference>
<evidence type="ECO:0008006" key="3">
    <source>
        <dbReference type="Google" id="ProtNLM"/>
    </source>
</evidence>
<evidence type="ECO:0000313" key="1">
    <source>
        <dbReference type="EMBL" id="GAA4447910.1"/>
    </source>
</evidence>